<dbReference type="AlphaFoldDB" id="A0A6J7KCQ4"/>
<accession>A0A6J7KCQ4</accession>
<name>A0A6J7KCQ4_9ZZZZ</name>
<sequence length="194" mass="21289">MTENVYRHTLATSEINQLRNLIGEELRFVGGENLDAYSLAESIVVSTDSGGTKISCGLTDGDFEGFEDEYPIFMARKASAVEIKKIEDLGNVNLSLSGSRISGVTLVREIITCKLLGETSWMLESDIGLVIHFKHAAVSFVNLTDYDIVCRLSVHSNFEPSDLPSTKTLQENDLVNSYEVSRALLPLTKEAPVA</sequence>
<dbReference type="EMBL" id="CAFBNO010000018">
    <property type="protein sequence ID" value="CAB4953345.1"/>
    <property type="molecule type" value="Genomic_DNA"/>
</dbReference>
<evidence type="ECO:0000313" key="1">
    <source>
        <dbReference type="EMBL" id="CAB4953345.1"/>
    </source>
</evidence>
<organism evidence="1">
    <name type="scientific">freshwater metagenome</name>
    <dbReference type="NCBI Taxonomy" id="449393"/>
    <lineage>
        <taxon>unclassified sequences</taxon>
        <taxon>metagenomes</taxon>
        <taxon>ecological metagenomes</taxon>
    </lineage>
</organism>
<protein>
    <submittedName>
        <fullName evidence="1">Unannotated protein</fullName>
    </submittedName>
</protein>
<reference evidence="1" key="1">
    <citation type="submission" date="2020-05" db="EMBL/GenBank/DDBJ databases">
        <authorList>
            <person name="Chiriac C."/>
            <person name="Salcher M."/>
            <person name="Ghai R."/>
            <person name="Kavagutti S V."/>
        </authorList>
    </citation>
    <scope>NUCLEOTIDE SEQUENCE</scope>
</reference>
<proteinExistence type="predicted"/>
<gene>
    <name evidence="1" type="ORF">UFOPK3837_00581</name>
</gene>